<comment type="caution">
    <text evidence="1">The sequence shown here is derived from an EMBL/GenBank/DDBJ whole genome shotgun (WGS) entry which is preliminary data.</text>
</comment>
<dbReference type="AlphaFoldDB" id="A0A9P7KYD9"/>
<proteinExistence type="predicted"/>
<gene>
    <name evidence="1" type="ORF">H9Q72_014541</name>
</gene>
<feature type="non-terminal residue" evidence="1">
    <location>
        <position position="70"/>
    </location>
</feature>
<dbReference type="OrthoDB" id="4980266at2759"/>
<dbReference type="Proteomes" id="UP000750502">
    <property type="component" value="Unassembled WGS sequence"/>
</dbReference>
<keyword evidence="2" id="KW-1185">Reference proteome</keyword>
<dbReference type="GO" id="GO:0003676">
    <property type="term" value="F:nucleic acid binding"/>
    <property type="evidence" value="ECO:0007669"/>
    <property type="project" value="InterPro"/>
</dbReference>
<dbReference type="EMBL" id="JADFTT010004667">
    <property type="protein sequence ID" value="KAG5742653.1"/>
    <property type="molecule type" value="Genomic_DNA"/>
</dbReference>
<protein>
    <recommendedName>
        <fullName evidence="3">Tc1-like transposase DDE domain-containing protein</fullName>
    </recommendedName>
</protein>
<reference evidence="1" key="2">
    <citation type="submission" date="2020-10" db="EMBL/GenBank/DDBJ databases">
        <authorList>
            <person name="Peck L.D."/>
            <person name="Nowell R.W."/>
            <person name="Flood J."/>
            <person name="Ryan M.J."/>
            <person name="Barraclough T.G."/>
        </authorList>
    </citation>
    <scope>NUCLEOTIDE SEQUENCE</scope>
    <source>
        <strain evidence="1">IMI 127659i</strain>
    </source>
</reference>
<organism evidence="1 2">
    <name type="scientific">Fusarium xylarioides</name>
    <dbReference type="NCBI Taxonomy" id="221167"/>
    <lineage>
        <taxon>Eukaryota</taxon>
        <taxon>Fungi</taxon>
        <taxon>Dikarya</taxon>
        <taxon>Ascomycota</taxon>
        <taxon>Pezizomycotina</taxon>
        <taxon>Sordariomycetes</taxon>
        <taxon>Hypocreomycetidae</taxon>
        <taxon>Hypocreales</taxon>
        <taxon>Nectriaceae</taxon>
        <taxon>Fusarium</taxon>
        <taxon>Fusarium fujikuroi species complex</taxon>
    </lineage>
</organism>
<evidence type="ECO:0000313" key="1">
    <source>
        <dbReference type="EMBL" id="KAG5742653.1"/>
    </source>
</evidence>
<reference evidence="1" key="1">
    <citation type="journal article" date="2020" name="bioRxiv">
        <title>Historical genomics reveals the evolutionary mechanisms behind multiple outbreaks of the host-specific coffee wilt pathogen Fusarium xylarioides.</title>
        <authorList>
            <person name="Peck D."/>
            <person name="Nowell R.W."/>
            <person name="Flood J."/>
            <person name="Ryan M.J."/>
            <person name="Barraclough T.G."/>
        </authorList>
    </citation>
    <scope>NUCLEOTIDE SEQUENCE</scope>
    <source>
        <strain evidence="1">IMI 127659i</strain>
    </source>
</reference>
<dbReference type="Gene3D" id="3.30.420.10">
    <property type="entry name" value="Ribonuclease H-like superfamily/Ribonuclease H"/>
    <property type="match status" value="1"/>
</dbReference>
<evidence type="ECO:0000313" key="2">
    <source>
        <dbReference type="Proteomes" id="UP000750502"/>
    </source>
</evidence>
<evidence type="ECO:0008006" key="3">
    <source>
        <dbReference type="Google" id="ProtNLM"/>
    </source>
</evidence>
<sequence length="70" mass="8251">MTYLRDHGIEVLDWAPYSPDLNSIENIWALLELWIEGHYEVEKLSPQQLEEAILAAWEALPEEEVIKVFR</sequence>
<name>A0A9P7KYD9_9HYPO</name>
<dbReference type="InterPro" id="IPR036397">
    <property type="entry name" value="RNaseH_sf"/>
</dbReference>
<accession>A0A9P7KYD9</accession>